<dbReference type="STRING" id="988821.SAMN05421867_10384"/>
<dbReference type="InterPro" id="IPR019405">
    <property type="entry name" value="Lactonase_7-beta_prop"/>
</dbReference>
<reference evidence="3 4" key="1">
    <citation type="submission" date="2016-10" db="EMBL/GenBank/DDBJ databases">
        <authorList>
            <person name="de Groot N.N."/>
        </authorList>
    </citation>
    <scope>NUCLEOTIDE SEQUENCE [LARGE SCALE GENOMIC DNA]</scope>
    <source>
        <strain evidence="3 4">CGMCC 4.6945</strain>
    </source>
</reference>
<protein>
    <submittedName>
        <fullName evidence="3">Lactonase, 7-bladed beta-propeller</fullName>
    </submittedName>
</protein>
<accession>A0A1I0WNJ9</accession>
<dbReference type="EMBL" id="FOKA01000003">
    <property type="protein sequence ID" value="SFA89573.1"/>
    <property type="molecule type" value="Genomic_DNA"/>
</dbReference>
<dbReference type="InterPro" id="IPR050282">
    <property type="entry name" value="Cycloisomerase_2"/>
</dbReference>
<dbReference type="Proteomes" id="UP000199012">
    <property type="component" value="Unassembled WGS sequence"/>
</dbReference>
<dbReference type="InterPro" id="IPR011048">
    <property type="entry name" value="Haem_d1_sf"/>
</dbReference>
<comment type="similarity">
    <text evidence="1">Belongs to the cycloisomerase 2 family.</text>
</comment>
<dbReference type="PANTHER" id="PTHR30344:SF1">
    <property type="entry name" value="6-PHOSPHOGLUCONOLACTONASE"/>
    <property type="match status" value="1"/>
</dbReference>
<name>A0A1I0WNJ9_9CELL</name>
<dbReference type="AlphaFoldDB" id="A0A1I0WNJ9"/>
<dbReference type="SUPFAM" id="SSF51004">
    <property type="entry name" value="C-terminal (heme d1) domain of cytochrome cd1-nitrite reductase"/>
    <property type="match status" value="1"/>
</dbReference>
<evidence type="ECO:0000313" key="4">
    <source>
        <dbReference type="Proteomes" id="UP000199012"/>
    </source>
</evidence>
<sequence length="435" mass="42261">MPLDGVPLDGVPSDGVPSDGVPAGGVPLWLGSYPAAGAGTPVGRGEGIWRAVLDPADGSLTALGADGVPGAEGPVVATPAPSFLALHPGVDVLYAVGEAAEGTVTAFAVEGHALRPLSTVAAGGADPCHLLVVEHEGAHALLVATYTGGTLAVLPLADDGRFAPAVLAAGGPTQVHGTTGSGPRADRQEAPHAHFVARAPGGAVLAVDLGTDTLRRFRVRRGAEGLVVDPDGTAAVLPPGTGPRHLAVTPDGACLLVVGELDGRLHVLAWDAATSTGRLLGDVPLVGDAVPTGVPSGVPGGAPGGAAPDPLPSHVTLVDGTLTVGVRGAGPALGRGPDDVLVHRRVDAAGDAAAAALLAAPAWTTALPGAWPRHHAVLAGWTVVALQHADAVVAVRPGGAGGADAPGTDASAADTPAVVGGRLAVPAPACVVVGR</sequence>
<dbReference type="RefSeq" id="WP_175499269.1">
    <property type="nucleotide sequence ID" value="NZ_BONM01000002.1"/>
</dbReference>
<evidence type="ECO:0000256" key="1">
    <source>
        <dbReference type="ARBA" id="ARBA00005564"/>
    </source>
</evidence>
<gene>
    <name evidence="3" type="ORF">SAMN05421867_10384</name>
</gene>
<dbReference type="InterPro" id="IPR015943">
    <property type="entry name" value="WD40/YVTN_repeat-like_dom_sf"/>
</dbReference>
<dbReference type="Pfam" id="PF10282">
    <property type="entry name" value="Lactonase"/>
    <property type="match status" value="1"/>
</dbReference>
<feature type="region of interest" description="Disordered" evidence="2">
    <location>
        <begin position="1"/>
        <end position="20"/>
    </location>
</feature>
<keyword evidence="4" id="KW-1185">Reference proteome</keyword>
<dbReference type="Gene3D" id="2.130.10.10">
    <property type="entry name" value="YVTN repeat-like/Quinoprotein amine dehydrogenase"/>
    <property type="match status" value="1"/>
</dbReference>
<evidence type="ECO:0000313" key="3">
    <source>
        <dbReference type="EMBL" id="SFA89573.1"/>
    </source>
</evidence>
<dbReference type="GO" id="GO:0017057">
    <property type="term" value="F:6-phosphogluconolactonase activity"/>
    <property type="evidence" value="ECO:0007669"/>
    <property type="project" value="TreeGrafter"/>
</dbReference>
<proteinExistence type="inferred from homology"/>
<evidence type="ECO:0000256" key="2">
    <source>
        <dbReference type="SAM" id="MobiDB-lite"/>
    </source>
</evidence>
<organism evidence="3 4">
    <name type="scientific">Cellulomonas marina</name>
    <dbReference type="NCBI Taxonomy" id="988821"/>
    <lineage>
        <taxon>Bacteria</taxon>
        <taxon>Bacillati</taxon>
        <taxon>Actinomycetota</taxon>
        <taxon>Actinomycetes</taxon>
        <taxon>Micrococcales</taxon>
        <taxon>Cellulomonadaceae</taxon>
        <taxon>Cellulomonas</taxon>
    </lineage>
</organism>
<dbReference type="PANTHER" id="PTHR30344">
    <property type="entry name" value="6-PHOSPHOGLUCONOLACTONASE-RELATED"/>
    <property type="match status" value="1"/>
</dbReference>